<dbReference type="PROSITE" id="PS51462">
    <property type="entry name" value="NUDIX"/>
    <property type="match status" value="1"/>
</dbReference>
<dbReference type="PANTHER" id="PTHR43046:SF16">
    <property type="entry name" value="ADP-RIBOSE PYROPHOSPHATASE YJHB-RELATED"/>
    <property type="match status" value="1"/>
</dbReference>
<comment type="cofactor">
    <cofactor evidence="1">
        <name>Mg(2+)</name>
        <dbReference type="ChEBI" id="CHEBI:18420"/>
    </cofactor>
</comment>
<name>A0A6J4MXV6_9ACTN</name>
<proteinExistence type="predicted"/>
<dbReference type="PROSITE" id="PS00893">
    <property type="entry name" value="NUDIX_BOX"/>
    <property type="match status" value="1"/>
</dbReference>
<protein>
    <recommendedName>
        <fullName evidence="3">Nudix hydrolase domain-containing protein</fullName>
    </recommendedName>
</protein>
<dbReference type="Pfam" id="PF00293">
    <property type="entry name" value="NUDIX"/>
    <property type="match status" value="1"/>
</dbReference>
<organism evidence="4">
    <name type="scientific">uncultured Nocardioidaceae bacterium</name>
    <dbReference type="NCBI Taxonomy" id="253824"/>
    <lineage>
        <taxon>Bacteria</taxon>
        <taxon>Bacillati</taxon>
        <taxon>Actinomycetota</taxon>
        <taxon>Actinomycetes</taxon>
        <taxon>Propionibacteriales</taxon>
        <taxon>Nocardioidaceae</taxon>
        <taxon>environmental samples</taxon>
    </lineage>
</organism>
<feature type="domain" description="Nudix hydrolase" evidence="3">
    <location>
        <begin position="19"/>
        <end position="153"/>
    </location>
</feature>
<evidence type="ECO:0000256" key="1">
    <source>
        <dbReference type="ARBA" id="ARBA00001946"/>
    </source>
</evidence>
<reference evidence="4" key="1">
    <citation type="submission" date="2020-02" db="EMBL/GenBank/DDBJ databases">
        <authorList>
            <person name="Meier V. D."/>
        </authorList>
    </citation>
    <scope>NUCLEOTIDE SEQUENCE</scope>
    <source>
        <strain evidence="4">AVDCRST_MAG21</strain>
    </source>
</reference>
<dbReference type="AlphaFoldDB" id="A0A6J4MXV6"/>
<keyword evidence="2" id="KW-0378">Hydrolase</keyword>
<dbReference type="InterPro" id="IPR015797">
    <property type="entry name" value="NUDIX_hydrolase-like_dom_sf"/>
</dbReference>
<gene>
    <name evidence="4" type="ORF">AVDCRST_MAG21-569</name>
</gene>
<dbReference type="SUPFAM" id="SSF55811">
    <property type="entry name" value="Nudix"/>
    <property type="match status" value="1"/>
</dbReference>
<evidence type="ECO:0000313" key="4">
    <source>
        <dbReference type="EMBL" id="CAA9369580.1"/>
    </source>
</evidence>
<dbReference type="GO" id="GO:0016787">
    <property type="term" value="F:hydrolase activity"/>
    <property type="evidence" value="ECO:0007669"/>
    <property type="project" value="UniProtKB-KW"/>
</dbReference>
<dbReference type="EMBL" id="CADCUL010000072">
    <property type="protein sequence ID" value="CAA9369580.1"/>
    <property type="molecule type" value="Genomic_DNA"/>
</dbReference>
<dbReference type="Gene3D" id="3.90.79.10">
    <property type="entry name" value="Nucleoside Triphosphate Pyrophosphohydrolase"/>
    <property type="match status" value="1"/>
</dbReference>
<evidence type="ECO:0000256" key="2">
    <source>
        <dbReference type="ARBA" id="ARBA00022801"/>
    </source>
</evidence>
<dbReference type="InterPro" id="IPR000086">
    <property type="entry name" value="NUDIX_hydrolase_dom"/>
</dbReference>
<dbReference type="CDD" id="cd18879">
    <property type="entry name" value="NUDIX_Hydrolase"/>
    <property type="match status" value="1"/>
</dbReference>
<sequence>MPTPAFVLTLRKKIGTDLLWLPGVTAVILDSQDRLLLTYRTDAPRWHLVSGILEPGEQPVAGLLREIREETGIEVEVERMASCWATDPVVYPGSGDRCQFLDLTFRCRHVAGRPYPADDENTDVRWFSLDDLPPLEDTALLRIEHALSREGQPFLFA</sequence>
<evidence type="ECO:0000259" key="3">
    <source>
        <dbReference type="PROSITE" id="PS51462"/>
    </source>
</evidence>
<accession>A0A6J4MXV6</accession>
<dbReference type="PANTHER" id="PTHR43046">
    <property type="entry name" value="GDP-MANNOSE MANNOSYL HYDROLASE"/>
    <property type="match status" value="1"/>
</dbReference>
<dbReference type="InterPro" id="IPR020084">
    <property type="entry name" value="NUDIX_hydrolase_CS"/>
</dbReference>